<proteinExistence type="inferred from homology"/>
<accession>L8JMR8</accession>
<evidence type="ECO:0000256" key="1">
    <source>
        <dbReference type="ARBA" id="ARBA00004442"/>
    </source>
</evidence>
<dbReference type="CDD" id="cd08977">
    <property type="entry name" value="SusD"/>
    <property type="match status" value="1"/>
</dbReference>
<dbReference type="InterPro" id="IPR011990">
    <property type="entry name" value="TPR-like_helical_dom_sf"/>
</dbReference>
<dbReference type="EMBL" id="AMZN01000093">
    <property type="protein sequence ID" value="ELR68774.1"/>
    <property type="molecule type" value="Genomic_DNA"/>
</dbReference>
<name>L8JMR8_9BACT</name>
<dbReference type="Proteomes" id="UP000011135">
    <property type="component" value="Unassembled WGS sequence"/>
</dbReference>
<keyword evidence="5" id="KW-0998">Cell outer membrane</keyword>
<dbReference type="eggNOG" id="COG3193">
    <property type="taxonomic scope" value="Bacteria"/>
</dbReference>
<comment type="caution">
    <text evidence="8">The sequence shown here is derived from an EMBL/GenBank/DDBJ whole genome shotgun (WGS) entry which is preliminary data.</text>
</comment>
<evidence type="ECO:0000313" key="9">
    <source>
        <dbReference type="Proteomes" id="UP000011135"/>
    </source>
</evidence>
<keyword evidence="9" id="KW-1185">Reference proteome</keyword>
<feature type="domain" description="RagB/SusD" evidence="6">
    <location>
        <begin position="336"/>
        <end position="413"/>
    </location>
</feature>
<dbReference type="Pfam" id="PF14322">
    <property type="entry name" value="SusD-like_3"/>
    <property type="match status" value="1"/>
</dbReference>
<sequence>MKTLKNILAVVAIIGLLIGCNEELDLRPPQDVDADLALSSDANVKTTLLGAYDALSEGDLLGGSLQRNAELLGQKSHIQFSGTYNAPAEIWRKDITTVNLDVTEVWLGGYDVINIVNNVISALEVVDEDDRDRISGEAHFIRGLVHFELVKFFAQPYSAGNVASNLGVPLILEPTRGISEENYVARASVADVYDQVIRDLQIAEANLPSDNDVYANKAAAAAVLSRVYLQQLAYEEARDAANRAIGHTNGLFSLASGYAALYNNSSNSSEDIFAIQVNTQDGVNNLQLYFAAAGFGGRGDIEIQPGQLALYDPGDLRLNLYYDDPATGETRTGKYINQFANVPFIRLSELYLTRAEGNIRLGETVGDTPENDLFQIQERAGLPFNATPTVDDVLLERRRELAHEGHAIHDYKRLQLPVDGLPFDANELVFPIPQREMNVNKNLKQNAGYGG</sequence>
<evidence type="ECO:0000259" key="6">
    <source>
        <dbReference type="Pfam" id="PF07980"/>
    </source>
</evidence>
<dbReference type="STRING" id="1237149.C900_05870"/>
<comment type="similarity">
    <text evidence="2">Belongs to the SusD family.</text>
</comment>
<dbReference type="GO" id="GO:0009279">
    <property type="term" value="C:cell outer membrane"/>
    <property type="evidence" value="ECO:0007669"/>
    <property type="project" value="UniProtKB-SubCell"/>
</dbReference>
<keyword evidence="4" id="KW-0472">Membrane</keyword>
<evidence type="ECO:0000256" key="3">
    <source>
        <dbReference type="ARBA" id="ARBA00022729"/>
    </source>
</evidence>
<dbReference type="InterPro" id="IPR033985">
    <property type="entry name" value="SusD-like_N"/>
</dbReference>
<dbReference type="Gene3D" id="1.25.40.390">
    <property type="match status" value="1"/>
</dbReference>
<dbReference type="AlphaFoldDB" id="L8JMR8"/>
<evidence type="ECO:0000256" key="4">
    <source>
        <dbReference type="ARBA" id="ARBA00023136"/>
    </source>
</evidence>
<reference evidence="8 9" key="1">
    <citation type="submission" date="2012-12" db="EMBL/GenBank/DDBJ databases">
        <title>Genome assembly of Fulvivirga imtechensis AK7.</title>
        <authorList>
            <person name="Nupur N."/>
            <person name="Khatri I."/>
            <person name="Kumar R."/>
            <person name="Subramanian S."/>
            <person name="Pinnaka A."/>
        </authorList>
    </citation>
    <scope>NUCLEOTIDE SEQUENCE [LARGE SCALE GENOMIC DNA]</scope>
    <source>
        <strain evidence="8 9">AK7</strain>
    </source>
</reference>
<organism evidence="8 9">
    <name type="scientific">Fulvivirga imtechensis AK7</name>
    <dbReference type="NCBI Taxonomy" id="1237149"/>
    <lineage>
        <taxon>Bacteria</taxon>
        <taxon>Pseudomonadati</taxon>
        <taxon>Bacteroidota</taxon>
        <taxon>Cytophagia</taxon>
        <taxon>Cytophagales</taxon>
        <taxon>Fulvivirgaceae</taxon>
        <taxon>Fulvivirga</taxon>
    </lineage>
</organism>
<dbReference type="PROSITE" id="PS51257">
    <property type="entry name" value="PROKAR_LIPOPROTEIN"/>
    <property type="match status" value="1"/>
</dbReference>
<evidence type="ECO:0000259" key="7">
    <source>
        <dbReference type="Pfam" id="PF14322"/>
    </source>
</evidence>
<protein>
    <submittedName>
        <fullName evidence="8">Putative outer membrane protein</fullName>
    </submittedName>
</protein>
<evidence type="ECO:0000256" key="2">
    <source>
        <dbReference type="ARBA" id="ARBA00006275"/>
    </source>
</evidence>
<evidence type="ECO:0000313" key="8">
    <source>
        <dbReference type="EMBL" id="ELR68774.1"/>
    </source>
</evidence>
<evidence type="ECO:0000256" key="5">
    <source>
        <dbReference type="ARBA" id="ARBA00023237"/>
    </source>
</evidence>
<dbReference type="Pfam" id="PF07980">
    <property type="entry name" value="SusD_RagB"/>
    <property type="match status" value="1"/>
</dbReference>
<dbReference type="RefSeq" id="WP_009582946.1">
    <property type="nucleotide sequence ID" value="NZ_AMZN01000093.1"/>
</dbReference>
<dbReference type="InterPro" id="IPR012944">
    <property type="entry name" value="SusD_RagB_dom"/>
</dbReference>
<feature type="domain" description="SusD-like N-terminal" evidence="7">
    <location>
        <begin position="24"/>
        <end position="229"/>
    </location>
</feature>
<dbReference type="SUPFAM" id="SSF48452">
    <property type="entry name" value="TPR-like"/>
    <property type="match status" value="1"/>
</dbReference>
<gene>
    <name evidence="8" type="ORF">C900_05870</name>
</gene>
<keyword evidence="3" id="KW-0732">Signal</keyword>
<comment type="subcellular location">
    <subcellularLocation>
        <location evidence="1">Cell outer membrane</location>
    </subcellularLocation>
</comment>